<dbReference type="EMBL" id="ASHM01026227">
    <property type="protein sequence ID" value="PNX73566.1"/>
    <property type="molecule type" value="Genomic_DNA"/>
</dbReference>
<name>A0A2K3L4W8_TRIPR</name>
<sequence length="62" mass="6899">MLSHPPPRYVNGAGIERMLLYHSLFHHLKCFPSPSSFPALGNILPPSPSTRILTVPTEIHQP</sequence>
<proteinExistence type="predicted"/>
<protein>
    <submittedName>
        <fullName evidence="1">Uncharacterized protein</fullName>
    </submittedName>
</protein>
<accession>A0A2K3L4W8</accession>
<reference evidence="1 2" key="1">
    <citation type="journal article" date="2014" name="Am. J. Bot.">
        <title>Genome assembly and annotation for red clover (Trifolium pratense; Fabaceae).</title>
        <authorList>
            <person name="Istvanek J."/>
            <person name="Jaros M."/>
            <person name="Krenek A."/>
            <person name="Repkova J."/>
        </authorList>
    </citation>
    <scope>NUCLEOTIDE SEQUENCE [LARGE SCALE GENOMIC DNA]</scope>
    <source>
        <strain evidence="2">cv. Tatra</strain>
        <tissue evidence="1">Young leaves</tissue>
    </source>
</reference>
<dbReference type="AlphaFoldDB" id="A0A2K3L4W8"/>
<comment type="caution">
    <text evidence="1">The sequence shown here is derived from an EMBL/GenBank/DDBJ whole genome shotgun (WGS) entry which is preliminary data.</text>
</comment>
<reference evidence="1 2" key="2">
    <citation type="journal article" date="2017" name="Front. Plant Sci.">
        <title>Gene Classification and Mining of Molecular Markers Useful in Red Clover (Trifolium pratense) Breeding.</title>
        <authorList>
            <person name="Istvanek J."/>
            <person name="Dluhosova J."/>
            <person name="Dluhos P."/>
            <person name="Patkova L."/>
            <person name="Nedelnik J."/>
            <person name="Repkova J."/>
        </authorList>
    </citation>
    <scope>NUCLEOTIDE SEQUENCE [LARGE SCALE GENOMIC DNA]</scope>
    <source>
        <strain evidence="2">cv. Tatra</strain>
        <tissue evidence="1">Young leaves</tissue>
    </source>
</reference>
<dbReference type="Proteomes" id="UP000236291">
    <property type="component" value="Unassembled WGS sequence"/>
</dbReference>
<evidence type="ECO:0000313" key="1">
    <source>
        <dbReference type="EMBL" id="PNX73566.1"/>
    </source>
</evidence>
<organism evidence="1 2">
    <name type="scientific">Trifolium pratense</name>
    <name type="common">Red clover</name>
    <dbReference type="NCBI Taxonomy" id="57577"/>
    <lineage>
        <taxon>Eukaryota</taxon>
        <taxon>Viridiplantae</taxon>
        <taxon>Streptophyta</taxon>
        <taxon>Embryophyta</taxon>
        <taxon>Tracheophyta</taxon>
        <taxon>Spermatophyta</taxon>
        <taxon>Magnoliopsida</taxon>
        <taxon>eudicotyledons</taxon>
        <taxon>Gunneridae</taxon>
        <taxon>Pentapetalae</taxon>
        <taxon>rosids</taxon>
        <taxon>fabids</taxon>
        <taxon>Fabales</taxon>
        <taxon>Fabaceae</taxon>
        <taxon>Papilionoideae</taxon>
        <taxon>50 kb inversion clade</taxon>
        <taxon>NPAAA clade</taxon>
        <taxon>Hologalegina</taxon>
        <taxon>IRL clade</taxon>
        <taxon>Trifolieae</taxon>
        <taxon>Trifolium</taxon>
    </lineage>
</organism>
<evidence type="ECO:0000313" key="2">
    <source>
        <dbReference type="Proteomes" id="UP000236291"/>
    </source>
</evidence>
<gene>
    <name evidence="1" type="ORF">L195_g029468</name>
</gene>